<evidence type="ECO:0000313" key="5">
    <source>
        <dbReference type="EMBL" id="SHM41795.1"/>
    </source>
</evidence>
<dbReference type="GO" id="GO:0003677">
    <property type="term" value="F:DNA binding"/>
    <property type="evidence" value="ECO:0007669"/>
    <property type="project" value="UniProtKB-KW"/>
</dbReference>
<dbReference type="RefSeq" id="WP_072781112.1">
    <property type="nucleotide sequence ID" value="NZ_FRCX01000001.1"/>
</dbReference>
<sequence>MLTLANIIKVVGEGGSLPLYQQLQRTLREAIAQRLLQPDDALPPERKLAADLSVSRLTVRKALDGLVAEGLLVRRPGSGNFINHTRIEQNFSRLSSFSEDMHARGRRPHSAWLHRSAGTATPDEALRLRLRPGETVYRFNRVRFADERPMCLEYATVAGHCLPSLEAVDKSMYEALQRSGNRPVRALQRLSALLLNAEQARLLDAKEGDAGLAVERLGFLSDGRVVEFCRSYFRGDAYDFVAELSAV</sequence>
<gene>
    <name evidence="5" type="ORF">SAMN05192549_101541</name>
</gene>
<dbReference type="InterPro" id="IPR028978">
    <property type="entry name" value="Chorismate_lyase_/UTRA_dom_sf"/>
</dbReference>
<organism evidence="5 6">
    <name type="scientific">Duganella sacchari</name>
    <dbReference type="NCBI Taxonomy" id="551987"/>
    <lineage>
        <taxon>Bacteria</taxon>
        <taxon>Pseudomonadati</taxon>
        <taxon>Pseudomonadota</taxon>
        <taxon>Betaproteobacteria</taxon>
        <taxon>Burkholderiales</taxon>
        <taxon>Oxalobacteraceae</taxon>
        <taxon>Telluria group</taxon>
        <taxon>Duganella</taxon>
    </lineage>
</organism>
<dbReference type="Pfam" id="PF00392">
    <property type="entry name" value="GntR"/>
    <property type="match status" value="1"/>
</dbReference>
<dbReference type="Gene3D" id="1.10.10.10">
    <property type="entry name" value="Winged helix-like DNA-binding domain superfamily/Winged helix DNA-binding domain"/>
    <property type="match status" value="1"/>
</dbReference>
<dbReference type="InterPro" id="IPR036390">
    <property type="entry name" value="WH_DNA-bd_sf"/>
</dbReference>
<dbReference type="EMBL" id="FRCX01000001">
    <property type="protein sequence ID" value="SHM41795.1"/>
    <property type="molecule type" value="Genomic_DNA"/>
</dbReference>
<dbReference type="InterPro" id="IPR011663">
    <property type="entry name" value="UTRA"/>
</dbReference>
<accession>A0A1M7IMC0</accession>
<keyword evidence="2" id="KW-0238">DNA-binding</keyword>
<evidence type="ECO:0000256" key="1">
    <source>
        <dbReference type="ARBA" id="ARBA00023015"/>
    </source>
</evidence>
<name>A0A1M7IMC0_9BURK</name>
<dbReference type="Proteomes" id="UP000184339">
    <property type="component" value="Unassembled WGS sequence"/>
</dbReference>
<dbReference type="GO" id="GO:0045892">
    <property type="term" value="P:negative regulation of DNA-templated transcription"/>
    <property type="evidence" value="ECO:0007669"/>
    <property type="project" value="TreeGrafter"/>
</dbReference>
<dbReference type="Gene3D" id="3.40.1410.10">
    <property type="entry name" value="Chorismate lyase-like"/>
    <property type="match status" value="1"/>
</dbReference>
<keyword evidence="6" id="KW-1185">Reference proteome</keyword>
<dbReference type="CDD" id="cd07377">
    <property type="entry name" value="WHTH_GntR"/>
    <property type="match status" value="1"/>
</dbReference>
<dbReference type="SUPFAM" id="SSF64288">
    <property type="entry name" value="Chorismate lyase-like"/>
    <property type="match status" value="1"/>
</dbReference>
<dbReference type="PANTHER" id="PTHR44846">
    <property type="entry name" value="MANNOSYL-D-GLYCERATE TRANSPORT/METABOLISM SYSTEM REPRESSOR MNGR-RELATED"/>
    <property type="match status" value="1"/>
</dbReference>
<evidence type="ECO:0000313" key="6">
    <source>
        <dbReference type="Proteomes" id="UP000184339"/>
    </source>
</evidence>
<protein>
    <submittedName>
        <fullName evidence="5">GntR family transcriptional regulator</fullName>
    </submittedName>
</protein>
<dbReference type="PRINTS" id="PR00035">
    <property type="entry name" value="HTHGNTR"/>
</dbReference>
<dbReference type="InterPro" id="IPR050679">
    <property type="entry name" value="Bact_HTH_transcr_reg"/>
</dbReference>
<evidence type="ECO:0000259" key="4">
    <source>
        <dbReference type="PROSITE" id="PS50949"/>
    </source>
</evidence>
<dbReference type="PROSITE" id="PS50949">
    <property type="entry name" value="HTH_GNTR"/>
    <property type="match status" value="1"/>
</dbReference>
<reference evidence="6" key="1">
    <citation type="submission" date="2016-11" db="EMBL/GenBank/DDBJ databases">
        <authorList>
            <person name="Varghese N."/>
            <person name="Submissions S."/>
        </authorList>
    </citation>
    <scope>NUCLEOTIDE SEQUENCE [LARGE SCALE GENOMIC DNA]</scope>
    <source>
        <strain evidence="6">Sac-22</strain>
    </source>
</reference>
<dbReference type="PANTHER" id="PTHR44846:SF1">
    <property type="entry name" value="MANNOSYL-D-GLYCERATE TRANSPORT_METABOLISM SYSTEM REPRESSOR MNGR-RELATED"/>
    <property type="match status" value="1"/>
</dbReference>
<dbReference type="SMART" id="SM00866">
    <property type="entry name" value="UTRA"/>
    <property type="match status" value="1"/>
</dbReference>
<dbReference type="AlphaFoldDB" id="A0A1M7IMC0"/>
<dbReference type="OrthoDB" id="6626198at2"/>
<dbReference type="Pfam" id="PF07702">
    <property type="entry name" value="UTRA"/>
    <property type="match status" value="1"/>
</dbReference>
<dbReference type="SMART" id="SM00345">
    <property type="entry name" value="HTH_GNTR"/>
    <property type="match status" value="1"/>
</dbReference>
<dbReference type="InterPro" id="IPR000524">
    <property type="entry name" value="Tscrpt_reg_HTH_GntR"/>
</dbReference>
<dbReference type="InterPro" id="IPR036388">
    <property type="entry name" value="WH-like_DNA-bd_sf"/>
</dbReference>
<dbReference type="SUPFAM" id="SSF46785">
    <property type="entry name" value="Winged helix' DNA-binding domain"/>
    <property type="match status" value="1"/>
</dbReference>
<dbReference type="STRING" id="551987.SAMN05192549_101541"/>
<feature type="domain" description="HTH gntR-type" evidence="4">
    <location>
        <begin position="17"/>
        <end position="85"/>
    </location>
</feature>
<keyword evidence="3" id="KW-0804">Transcription</keyword>
<evidence type="ECO:0000256" key="3">
    <source>
        <dbReference type="ARBA" id="ARBA00023163"/>
    </source>
</evidence>
<dbReference type="GO" id="GO:0003700">
    <property type="term" value="F:DNA-binding transcription factor activity"/>
    <property type="evidence" value="ECO:0007669"/>
    <property type="project" value="InterPro"/>
</dbReference>
<keyword evidence="1" id="KW-0805">Transcription regulation</keyword>
<proteinExistence type="predicted"/>
<evidence type="ECO:0000256" key="2">
    <source>
        <dbReference type="ARBA" id="ARBA00023125"/>
    </source>
</evidence>